<feature type="domain" description="SGNH hydrolase-type esterase" evidence="4">
    <location>
        <begin position="34"/>
        <end position="310"/>
    </location>
</feature>
<dbReference type="Pfam" id="PF13472">
    <property type="entry name" value="Lipase_GDSL_2"/>
    <property type="match status" value="1"/>
</dbReference>
<evidence type="ECO:0000256" key="3">
    <source>
        <dbReference type="SAM" id="SignalP"/>
    </source>
</evidence>
<dbReference type="Gene3D" id="3.40.50.1110">
    <property type="entry name" value="SGNH hydrolase"/>
    <property type="match status" value="1"/>
</dbReference>
<dbReference type="CDD" id="cd01823">
    <property type="entry name" value="SEST_like"/>
    <property type="match status" value="1"/>
</dbReference>
<feature type="active site" evidence="1">
    <location>
        <position position="303"/>
    </location>
</feature>
<protein>
    <submittedName>
        <fullName evidence="5">GDSL-like lipase/acylhydrolase family protein</fullName>
    </submittedName>
</protein>
<feature type="chain" id="PRO_5016828560" evidence="3">
    <location>
        <begin position="26"/>
        <end position="326"/>
    </location>
</feature>
<dbReference type="GO" id="GO:0016788">
    <property type="term" value="F:hydrolase activity, acting on ester bonds"/>
    <property type="evidence" value="ECO:0007669"/>
    <property type="project" value="InterPro"/>
</dbReference>
<dbReference type="EMBL" id="QQBC01000002">
    <property type="protein sequence ID" value="RDI67861.1"/>
    <property type="molecule type" value="Genomic_DNA"/>
</dbReference>
<feature type="active site" description="Nucleophile" evidence="1">
    <location>
        <position position="38"/>
    </location>
</feature>
<evidence type="ECO:0000256" key="1">
    <source>
        <dbReference type="PIRSR" id="PIRSR637460-1"/>
    </source>
</evidence>
<dbReference type="InterPro" id="IPR037460">
    <property type="entry name" value="SEST-like"/>
</dbReference>
<comment type="caution">
    <text evidence="5">The sequence shown here is derived from an EMBL/GenBank/DDBJ whole genome shotgun (WGS) entry which is preliminary data.</text>
</comment>
<evidence type="ECO:0000256" key="2">
    <source>
        <dbReference type="PIRSR" id="PIRSR637460-2"/>
    </source>
</evidence>
<evidence type="ECO:0000259" key="4">
    <source>
        <dbReference type="Pfam" id="PF13472"/>
    </source>
</evidence>
<proteinExistence type="predicted"/>
<dbReference type="InterPro" id="IPR036514">
    <property type="entry name" value="SGNH_hydro_sf"/>
</dbReference>
<dbReference type="RefSeq" id="WP_068009399.1">
    <property type="nucleotide sequence ID" value="NZ_QQBC01000002.1"/>
</dbReference>
<reference evidence="5 6" key="1">
    <citation type="submission" date="2018-07" db="EMBL/GenBank/DDBJ databases">
        <title>Genomic Encyclopedia of Type Strains, Phase IV (KMG-IV): sequencing the most valuable type-strain genomes for metagenomic binning, comparative biology and taxonomic classification.</title>
        <authorList>
            <person name="Goeker M."/>
        </authorList>
    </citation>
    <scope>NUCLEOTIDE SEQUENCE [LARGE SCALE GENOMIC DNA]</scope>
    <source>
        <strain evidence="5 6">DSM 44290</strain>
    </source>
</reference>
<dbReference type="STRING" id="1210086.GCA_001613105_07876"/>
<dbReference type="SUPFAM" id="SSF52266">
    <property type="entry name" value="SGNH hydrolase"/>
    <property type="match status" value="1"/>
</dbReference>
<evidence type="ECO:0000313" key="6">
    <source>
        <dbReference type="Proteomes" id="UP000254869"/>
    </source>
</evidence>
<sequence length="326" mass="34735">MKLTSVSLGAALVSVLAAFAAPATAAEPGVRYVAYGDSMTVAPFGGGGGVLGLPTFQQQPKTEPPPNPMDCARSNFGWPSIMAAAWGLGEPQTGDWADYACQSATTDSEPVNNLRTQIDQSVRDGMLGPATRLVTIQISANDVWYPGQVSNYAYTLAMCLTDIVRGCDFRTDPEHYADANAMTGPNLAQRMTRGIRGDMIGSIRAAAPNAEIRFVGYEDPLPPPGMPFVCFSVFGLHIPWPQNRMAYAHLLTDNIDSAIRDAAAQIGVGFWSLRPVGIGHDLCSPATHWTGLLDPGEPFFPFHPNLAAHNAQGTYLNGLRIADGIG</sequence>
<dbReference type="AlphaFoldDB" id="A0A370ICP3"/>
<dbReference type="InterPro" id="IPR013830">
    <property type="entry name" value="SGNH_hydro"/>
</dbReference>
<feature type="signal peptide" evidence="3">
    <location>
        <begin position="1"/>
        <end position="25"/>
    </location>
</feature>
<dbReference type="Proteomes" id="UP000254869">
    <property type="component" value="Unassembled WGS sequence"/>
</dbReference>
<keyword evidence="3" id="KW-0732">Signal</keyword>
<organism evidence="5 6">
    <name type="scientific">Nocardia pseudobrasiliensis</name>
    <dbReference type="NCBI Taxonomy" id="45979"/>
    <lineage>
        <taxon>Bacteria</taxon>
        <taxon>Bacillati</taxon>
        <taxon>Actinomycetota</taxon>
        <taxon>Actinomycetes</taxon>
        <taxon>Mycobacteriales</taxon>
        <taxon>Nocardiaceae</taxon>
        <taxon>Nocardia</taxon>
    </lineage>
</organism>
<gene>
    <name evidence="5" type="ORF">DFR76_102261</name>
</gene>
<feature type="disulfide bond" evidence="2">
    <location>
        <begin position="71"/>
        <end position="101"/>
    </location>
</feature>
<keyword evidence="2" id="KW-1015">Disulfide bond</keyword>
<keyword evidence="6" id="KW-1185">Reference proteome</keyword>
<name>A0A370ICP3_9NOCA</name>
<evidence type="ECO:0000313" key="5">
    <source>
        <dbReference type="EMBL" id="RDI67861.1"/>
    </source>
</evidence>
<accession>A0A370ICP3</accession>
<keyword evidence="5" id="KW-0378">Hydrolase</keyword>